<name>A0AAN8Q6P4_9TELE</name>
<dbReference type="AlphaFoldDB" id="A0AAN8Q6P4"/>
<accession>A0AAN8Q6P4</accession>
<gene>
    <name evidence="1" type="ORF">J4Q44_G00365760</name>
</gene>
<proteinExistence type="predicted"/>
<sequence>MSNVGKLVPLSASVSGVLGLMTGTATVLAAREVKKKPAALSLSIEEVAEPQLKHVESEARPMEQCVAELRKWAEPFTNQCPVHLSLFLSDVCLGPVNWNKMGNSSGCPGESRGR</sequence>
<evidence type="ECO:0000313" key="2">
    <source>
        <dbReference type="Proteomes" id="UP001356427"/>
    </source>
</evidence>
<protein>
    <submittedName>
        <fullName evidence="1">Uncharacterized protein</fullName>
    </submittedName>
</protein>
<dbReference type="EMBL" id="JAGTTL010000037">
    <property type="protein sequence ID" value="KAK6293075.1"/>
    <property type="molecule type" value="Genomic_DNA"/>
</dbReference>
<evidence type="ECO:0000313" key="1">
    <source>
        <dbReference type="EMBL" id="KAK6293075.1"/>
    </source>
</evidence>
<comment type="caution">
    <text evidence="1">The sequence shown here is derived from an EMBL/GenBank/DDBJ whole genome shotgun (WGS) entry which is preliminary data.</text>
</comment>
<reference evidence="1 2" key="1">
    <citation type="submission" date="2021-04" db="EMBL/GenBank/DDBJ databases">
        <authorList>
            <person name="De Guttry C."/>
            <person name="Zahm M."/>
            <person name="Klopp C."/>
            <person name="Cabau C."/>
            <person name="Louis A."/>
            <person name="Berthelot C."/>
            <person name="Parey E."/>
            <person name="Roest Crollius H."/>
            <person name="Montfort J."/>
            <person name="Robinson-Rechavi M."/>
            <person name="Bucao C."/>
            <person name="Bouchez O."/>
            <person name="Gislard M."/>
            <person name="Lluch J."/>
            <person name="Milhes M."/>
            <person name="Lampietro C."/>
            <person name="Lopez Roques C."/>
            <person name="Donnadieu C."/>
            <person name="Braasch I."/>
            <person name="Desvignes T."/>
            <person name="Postlethwait J."/>
            <person name="Bobe J."/>
            <person name="Wedekind C."/>
            <person name="Guiguen Y."/>
        </authorList>
    </citation>
    <scope>NUCLEOTIDE SEQUENCE [LARGE SCALE GENOMIC DNA]</scope>
    <source>
        <strain evidence="1">Cs_M1</strain>
        <tissue evidence="1">Blood</tissue>
    </source>
</reference>
<dbReference type="Proteomes" id="UP001356427">
    <property type="component" value="Unassembled WGS sequence"/>
</dbReference>
<keyword evidence="2" id="KW-1185">Reference proteome</keyword>
<organism evidence="1 2">
    <name type="scientific">Coregonus suidteri</name>
    <dbReference type="NCBI Taxonomy" id="861788"/>
    <lineage>
        <taxon>Eukaryota</taxon>
        <taxon>Metazoa</taxon>
        <taxon>Chordata</taxon>
        <taxon>Craniata</taxon>
        <taxon>Vertebrata</taxon>
        <taxon>Euteleostomi</taxon>
        <taxon>Actinopterygii</taxon>
        <taxon>Neopterygii</taxon>
        <taxon>Teleostei</taxon>
        <taxon>Protacanthopterygii</taxon>
        <taxon>Salmoniformes</taxon>
        <taxon>Salmonidae</taxon>
        <taxon>Coregoninae</taxon>
        <taxon>Coregonus</taxon>
    </lineage>
</organism>